<gene>
    <name evidence="2" type="ORF">Geu3261_0020_002</name>
</gene>
<accession>A0A0D6PVZ8</accession>
<protein>
    <submittedName>
        <fullName evidence="2">Bacteriophage DNA circulation protein</fullName>
    </submittedName>
</protein>
<evidence type="ECO:0000259" key="1">
    <source>
        <dbReference type="Pfam" id="PF07157"/>
    </source>
</evidence>
<dbReference type="EMBL" id="BANI01000020">
    <property type="protein sequence ID" value="GAN95339.1"/>
    <property type="molecule type" value="Genomic_DNA"/>
</dbReference>
<name>A0A0D6PVZ8_KOMEU</name>
<dbReference type="Proteomes" id="UP000032675">
    <property type="component" value="Unassembled WGS sequence"/>
</dbReference>
<reference evidence="2 3" key="1">
    <citation type="submission" date="2012-11" db="EMBL/GenBank/DDBJ databases">
        <title>Whole genome sequence of Gluconacetobacter europaeus NBRC3261.</title>
        <authorList>
            <person name="Azuma Y."/>
            <person name="Higashiura N."/>
            <person name="Hirakawa H."/>
            <person name="Matsushita K."/>
        </authorList>
    </citation>
    <scope>NUCLEOTIDE SEQUENCE [LARGE SCALE GENOMIC DNA]</scope>
    <source>
        <strain evidence="2 3">NBRC 3261</strain>
    </source>
</reference>
<dbReference type="RefSeq" id="WP_048849792.1">
    <property type="nucleotide sequence ID" value="NZ_BANI01000020.1"/>
</dbReference>
<proteinExistence type="predicted"/>
<organism evidence="2 3">
    <name type="scientific">Komagataeibacter europaeus NBRC 3261</name>
    <dbReference type="NCBI Taxonomy" id="1234669"/>
    <lineage>
        <taxon>Bacteria</taxon>
        <taxon>Pseudomonadati</taxon>
        <taxon>Pseudomonadota</taxon>
        <taxon>Alphaproteobacteria</taxon>
        <taxon>Acetobacterales</taxon>
        <taxon>Acetobacteraceae</taxon>
        <taxon>Komagataeibacter</taxon>
    </lineage>
</organism>
<feature type="domain" description="DNA circulation N-terminal" evidence="1">
    <location>
        <begin position="12"/>
        <end position="97"/>
    </location>
</feature>
<dbReference type="InterPro" id="IPR009826">
    <property type="entry name" value="DNA_circ_N"/>
</dbReference>
<evidence type="ECO:0000313" key="2">
    <source>
        <dbReference type="EMBL" id="GAN95339.1"/>
    </source>
</evidence>
<dbReference type="AlphaFoldDB" id="A0A0D6PVZ8"/>
<evidence type="ECO:0000313" key="3">
    <source>
        <dbReference type="Proteomes" id="UP000032675"/>
    </source>
</evidence>
<sequence length="432" mass="45195">MSGTLTRLAEEYLQCSFRGVPFVVVGSGGQNGRNTTVHRYPYQPTPRVEDLGRAPRPYRFRGFLCGAECFAQRQLLSMMAEIAGPGLLIHPTIGAIQASLLRFDWYERDGVMGVIDVELEFIESSSYLSTTIMLALDAAIGIAATAFSSAASSDYATGTSSAYDYGTSVLHAGRTVATSWAAGARTAIRSPSTFSAAIAMLPGNNGRYASGNATQADTDATVGSVLSDLTASGQTMEAGIAAVSASTDGPTLAAAILALTELLRSAIADPGTQIAQLAALAVFEVDTLSSAAPIGGAISTVQTATAMLCRQAALISIAQACADWQPTSSAEAVTLRERVGLLLDDEAIACADAGNDTSYQAIRALRAQVLQDLSTRAAQLPDVMTVTRNAPLPALVLAQQIYRDASRTPDLIRRADPIHPAFMPTSFEALTS</sequence>
<dbReference type="Pfam" id="PF07157">
    <property type="entry name" value="DNA_circ_N"/>
    <property type="match status" value="1"/>
</dbReference>
<comment type="caution">
    <text evidence="2">The sequence shown here is derived from an EMBL/GenBank/DDBJ whole genome shotgun (WGS) entry which is preliminary data.</text>
</comment>